<dbReference type="InterPro" id="IPR050817">
    <property type="entry name" value="DjlA_DnaK_co-chaperone"/>
</dbReference>
<accession>A0A1X6NZU0</accession>
<evidence type="ECO:0000256" key="1">
    <source>
        <dbReference type="SAM" id="SignalP"/>
    </source>
</evidence>
<reference evidence="3 4" key="1">
    <citation type="submission" date="2017-03" db="EMBL/GenBank/DDBJ databases">
        <title>WGS assembly of Porphyra umbilicalis.</title>
        <authorList>
            <person name="Brawley S.H."/>
            <person name="Blouin N.A."/>
            <person name="Ficko-Blean E."/>
            <person name="Wheeler G.L."/>
            <person name="Lohr M."/>
            <person name="Goodson H.V."/>
            <person name="Jenkins J.W."/>
            <person name="Blaby-Haas C.E."/>
            <person name="Helliwell K.E."/>
            <person name="Chan C."/>
            <person name="Marriage T."/>
            <person name="Bhattacharya D."/>
            <person name="Klein A.S."/>
            <person name="Badis Y."/>
            <person name="Brodie J."/>
            <person name="Cao Y."/>
            <person name="Collen J."/>
            <person name="Dittami S.M."/>
            <person name="Gachon C.M."/>
            <person name="Green B.R."/>
            <person name="Karpowicz S."/>
            <person name="Kim J.W."/>
            <person name="Kudahl U."/>
            <person name="Lin S."/>
            <person name="Michel G."/>
            <person name="Mittag M."/>
            <person name="Olson B.J."/>
            <person name="Pangilinan J."/>
            <person name="Peng Y."/>
            <person name="Qiu H."/>
            <person name="Shu S."/>
            <person name="Singer J.T."/>
            <person name="Smith A.G."/>
            <person name="Sprecher B.N."/>
            <person name="Wagner V."/>
            <person name="Wang W."/>
            <person name="Wang Z.-Y."/>
            <person name="Yan J."/>
            <person name="Yarish C."/>
            <person name="Zoeuner-Riek S."/>
            <person name="Zhuang Y."/>
            <person name="Zou Y."/>
            <person name="Lindquist E.A."/>
            <person name="Grimwood J."/>
            <person name="Barry K."/>
            <person name="Rokhsar D.S."/>
            <person name="Schmutz J."/>
            <person name="Stiller J.W."/>
            <person name="Grossman A.R."/>
            <person name="Prochnik S.E."/>
        </authorList>
    </citation>
    <scope>NUCLEOTIDE SEQUENCE [LARGE SCALE GENOMIC DNA]</scope>
    <source>
        <strain evidence="3">4086291</strain>
    </source>
</reference>
<evidence type="ECO:0000259" key="2">
    <source>
        <dbReference type="PROSITE" id="PS50076"/>
    </source>
</evidence>
<evidence type="ECO:0000313" key="4">
    <source>
        <dbReference type="Proteomes" id="UP000218209"/>
    </source>
</evidence>
<dbReference type="EMBL" id="KV918967">
    <property type="protein sequence ID" value="OSX74040.1"/>
    <property type="molecule type" value="Genomic_DNA"/>
</dbReference>
<feature type="chain" id="PRO_5012552803" description="J domain-containing protein" evidence="1">
    <location>
        <begin position="18"/>
        <end position="467"/>
    </location>
</feature>
<gene>
    <name evidence="3" type="ORF">BU14_0313s0025</name>
</gene>
<organism evidence="3 4">
    <name type="scientific">Porphyra umbilicalis</name>
    <name type="common">Purple laver</name>
    <name type="synonym">Red alga</name>
    <dbReference type="NCBI Taxonomy" id="2786"/>
    <lineage>
        <taxon>Eukaryota</taxon>
        <taxon>Rhodophyta</taxon>
        <taxon>Bangiophyceae</taxon>
        <taxon>Bangiales</taxon>
        <taxon>Bangiaceae</taxon>
        <taxon>Porphyra</taxon>
    </lineage>
</organism>
<dbReference type="Gene3D" id="1.10.287.110">
    <property type="entry name" value="DnaJ domain"/>
    <property type="match status" value="1"/>
</dbReference>
<feature type="signal peptide" evidence="1">
    <location>
        <begin position="1"/>
        <end position="17"/>
    </location>
</feature>
<dbReference type="SMART" id="SM00271">
    <property type="entry name" value="DnaJ"/>
    <property type="match status" value="1"/>
</dbReference>
<evidence type="ECO:0000313" key="3">
    <source>
        <dbReference type="EMBL" id="OSX74040.1"/>
    </source>
</evidence>
<sequence>MNAANAAVLLFVDGAHGLAIARSVAAWDGLPATTTLRVYVACGENGGVAEAAAGVLPPTTAAGGAVSAVCVSGERIARRLAAEASMGQGHRVVGAPGSVAAVVALADAEGADEVVAALDAHVDDVDQVVVFASMGDGGGLFEVEPLVTAAADALVAATEMAAATAKAAALAAATEVAADTGDEFIGGDDEQSSPAWAAAAAAASATAAAAFWTSAPSSPVDDVGVVPPYLDDDVGWQSDFEEAVWRQWTRVREEMATEYARRYAQRPAAGAAVPDAGNRGAAAPAWEAWFAANAAAWEAAAWDADVWSAYNESWTTDPTPDAGGSDAADARRWAAYGSRRKGSGGRTYNSYGQSGWGATGGGGSYTGGWSGGRYTSSSYGSSSYSSSSSSSSSSSWASSGGSSMNDYFVLLGVTAASTAKEVKVAYRTAAKRWHPDRNRGDEAAATAMMKRIVVAYSAICERNGGRR</sequence>
<dbReference type="PANTHER" id="PTHR24074">
    <property type="entry name" value="CO-CHAPERONE PROTEIN DJLA"/>
    <property type="match status" value="1"/>
</dbReference>
<dbReference type="PROSITE" id="PS50076">
    <property type="entry name" value="DNAJ_2"/>
    <property type="match status" value="1"/>
</dbReference>
<dbReference type="OrthoDB" id="10250354at2759"/>
<dbReference type="SUPFAM" id="SSF46565">
    <property type="entry name" value="Chaperone J-domain"/>
    <property type="match status" value="1"/>
</dbReference>
<dbReference type="CDD" id="cd06257">
    <property type="entry name" value="DnaJ"/>
    <property type="match status" value="1"/>
</dbReference>
<name>A0A1X6NZU0_PORUM</name>
<keyword evidence="4" id="KW-1185">Reference proteome</keyword>
<keyword evidence="1" id="KW-0732">Signal</keyword>
<dbReference type="Proteomes" id="UP000218209">
    <property type="component" value="Unassembled WGS sequence"/>
</dbReference>
<dbReference type="InterPro" id="IPR036869">
    <property type="entry name" value="J_dom_sf"/>
</dbReference>
<protein>
    <recommendedName>
        <fullName evidence="2">J domain-containing protein</fullName>
    </recommendedName>
</protein>
<feature type="domain" description="J" evidence="2">
    <location>
        <begin position="406"/>
        <end position="467"/>
    </location>
</feature>
<dbReference type="Pfam" id="PF00226">
    <property type="entry name" value="DnaJ"/>
    <property type="match status" value="1"/>
</dbReference>
<proteinExistence type="predicted"/>
<dbReference type="AlphaFoldDB" id="A0A1X6NZU0"/>
<dbReference type="PRINTS" id="PR00625">
    <property type="entry name" value="JDOMAIN"/>
</dbReference>
<dbReference type="InterPro" id="IPR001623">
    <property type="entry name" value="DnaJ_domain"/>
</dbReference>